<reference evidence="7" key="2">
    <citation type="submission" date="2025-09" db="UniProtKB">
        <authorList>
            <consortium name="Ensembl"/>
        </authorList>
    </citation>
    <scope>IDENTIFICATION</scope>
</reference>
<evidence type="ECO:0000259" key="6">
    <source>
        <dbReference type="Pfam" id="PF00619"/>
    </source>
</evidence>
<dbReference type="Ensembl" id="ENSSRHT00000048437.1">
    <property type="protein sequence ID" value="ENSSRHP00000047117.1"/>
    <property type="gene ID" value="ENSSRHG00000023763.1"/>
</dbReference>
<keyword evidence="3" id="KW-0399">Innate immunity</keyword>
<dbReference type="PANTHER" id="PTHR46985:SF2">
    <property type="entry name" value="APOPTOSIS-ASSOCIATED SPECK-LIKE PROTEIN CONTAINING A CARD"/>
    <property type="match status" value="1"/>
</dbReference>
<evidence type="ECO:0000256" key="3">
    <source>
        <dbReference type="ARBA" id="ARBA00022588"/>
    </source>
</evidence>
<name>A0A673J3B4_9TELE</name>
<organism evidence="7 8">
    <name type="scientific">Sinocyclocheilus rhinocerous</name>
    <dbReference type="NCBI Taxonomy" id="307959"/>
    <lineage>
        <taxon>Eukaryota</taxon>
        <taxon>Metazoa</taxon>
        <taxon>Chordata</taxon>
        <taxon>Craniata</taxon>
        <taxon>Vertebrata</taxon>
        <taxon>Euteleostomi</taxon>
        <taxon>Actinopterygii</taxon>
        <taxon>Neopterygii</taxon>
        <taxon>Teleostei</taxon>
        <taxon>Ostariophysi</taxon>
        <taxon>Cypriniformes</taxon>
        <taxon>Cyprinidae</taxon>
        <taxon>Cyprininae</taxon>
        <taxon>Sinocyclocheilus</taxon>
    </lineage>
</organism>
<sequence length="98" mass="11482">IVGHSGIAFLMKDFVEKHRTELIQRVSLVKPIADDMKPLIGNEKYRIILKSETTHDQMRELLGFLKTAKLKEKLYQSLKIHEHFLVDDLEQILDRLGR</sequence>
<dbReference type="GO" id="GO:0005829">
    <property type="term" value="C:cytosol"/>
    <property type="evidence" value="ECO:0007669"/>
    <property type="project" value="UniProtKB-SubCell"/>
</dbReference>
<dbReference type="Pfam" id="PF00619">
    <property type="entry name" value="CARD"/>
    <property type="match status" value="1"/>
</dbReference>
<keyword evidence="8" id="KW-1185">Reference proteome</keyword>
<evidence type="ECO:0000313" key="8">
    <source>
        <dbReference type="Proteomes" id="UP000472270"/>
    </source>
</evidence>
<reference evidence="7" key="1">
    <citation type="submission" date="2025-08" db="UniProtKB">
        <authorList>
            <consortium name="Ensembl"/>
        </authorList>
    </citation>
    <scope>IDENTIFICATION</scope>
</reference>
<dbReference type="InterPro" id="IPR051249">
    <property type="entry name" value="NLRP_Inflammasome"/>
</dbReference>
<keyword evidence="4" id="KW-0391">Immunity</keyword>
<dbReference type="GO" id="GO:0006954">
    <property type="term" value="P:inflammatory response"/>
    <property type="evidence" value="ECO:0007669"/>
    <property type="project" value="UniProtKB-KW"/>
</dbReference>
<evidence type="ECO:0000256" key="4">
    <source>
        <dbReference type="ARBA" id="ARBA00022859"/>
    </source>
</evidence>
<evidence type="ECO:0000256" key="1">
    <source>
        <dbReference type="ARBA" id="ARBA00004514"/>
    </source>
</evidence>
<dbReference type="Gene3D" id="1.10.533.10">
    <property type="entry name" value="Death Domain, Fas"/>
    <property type="match status" value="1"/>
</dbReference>
<proteinExistence type="predicted"/>
<evidence type="ECO:0000256" key="5">
    <source>
        <dbReference type="ARBA" id="ARBA00023198"/>
    </source>
</evidence>
<feature type="domain" description="CARD" evidence="6">
    <location>
        <begin position="13"/>
        <end position="91"/>
    </location>
</feature>
<dbReference type="SUPFAM" id="SSF47986">
    <property type="entry name" value="DEATH domain"/>
    <property type="match status" value="1"/>
</dbReference>
<dbReference type="GO" id="GO:0042981">
    <property type="term" value="P:regulation of apoptotic process"/>
    <property type="evidence" value="ECO:0007669"/>
    <property type="project" value="InterPro"/>
</dbReference>
<dbReference type="PANTHER" id="PTHR46985">
    <property type="entry name" value="NACHT, LRR AND PYD DOMAINS-CONTAINING PROTEIN 1"/>
    <property type="match status" value="1"/>
</dbReference>
<dbReference type="GO" id="GO:0045087">
    <property type="term" value="P:innate immune response"/>
    <property type="evidence" value="ECO:0007669"/>
    <property type="project" value="UniProtKB-KW"/>
</dbReference>
<dbReference type="InterPro" id="IPR011029">
    <property type="entry name" value="DEATH-like_dom_sf"/>
</dbReference>
<evidence type="ECO:0000313" key="7">
    <source>
        <dbReference type="Ensembl" id="ENSSRHP00000047117.1"/>
    </source>
</evidence>
<dbReference type="AlphaFoldDB" id="A0A673J3B4"/>
<accession>A0A673J3B4</accession>
<keyword evidence="5" id="KW-0395">Inflammatory response</keyword>
<comment type="subcellular location">
    <subcellularLocation>
        <location evidence="1">Cytoplasm</location>
        <location evidence="1">Cytosol</location>
    </subcellularLocation>
</comment>
<keyword evidence="2" id="KW-0963">Cytoplasm</keyword>
<protein>
    <recommendedName>
        <fullName evidence="6">CARD domain-containing protein</fullName>
    </recommendedName>
</protein>
<dbReference type="InterPro" id="IPR001315">
    <property type="entry name" value="CARD"/>
</dbReference>
<dbReference type="Proteomes" id="UP000472270">
    <property type="component" value="Unassembled WGS sequence"/>
</dbReference>
<evidence type="ECO:0000256" key="2">
    <source>
        <dbReference type="ARBA" id="ARBA00022490"/>
    </source>
</evidence>